<dbReference type="RefSeq" id="WP_176233082.1">
    <property type="nucleotide sequence ID" value="NZ_BLRY01000010.1"/>
</dbReference>
<dbReference type="EMBL" id="BLRY01000010">
    <property type="protein sequence ID" value="GFP26966.1"/>
    <property type="molecule type" value="Genomic_DNA"/>
</dbReference>
<protein>
    <recommendedName>
        <fullName evidence="3">HTH arsR-type domain-containing protein</fullName>
    </recommendedName>
</protein>
<evidence type="ECO:0000313" key="2">
    <source>
        <dbReference type="Proteomes" id="UP000591948"/>
    </source>
</evidence>
<comment type="caution">
    <text evidence="1">The sequence shown here is derived from an EMBL/GenBank/DDBJ whole genome shotgun (WGS) entry which is preliminary data.</text>
</comment>
<dbReference type="Pfam" id="PF25212">
    <property type="entry name" value="HVO_A0114"/>
    <property type="match status" value="1"/>
</dbReference>
<sequence>MRVKKIKVGIREVKEVLEDFVRAGEAIEEGEEVKKEVGIYFESIEAFRKALTPKRLELIHLIKEHSPQSIHELSKLAERDIKNVADDVELLTNLGLVEVRRRKEGRKEIVPKVKYDAIELRIAV</sequence>
<dbReference type="AlphaFoldDB" id="A0A6V8P857"/>
<name>A0A6V8P857_9ACTN</name>
<keyword evidence="2" id="KW-1185">Reference proteome</keyword>
<accession>A0A6V8P857</accession>
<dbReference type="Proteomes" id="UP000591948">
    <property type="component" value="Unassembled WGS sequence"/>
</dbReference>
<evidence type="ECO:0008006" key="3">
    <source>
        <dbReference type="Google" id="ProtNLM"/>
    </source>
</evidence>
<reference evidence="1 2" key="1">
    <citation type="journal article" date="2020" name="Front. Microbiol.">
        <title>Single-cell genomics of novel Actinobacteria with the Wood-Ljungdahl pathway discovered in a serpentinizing system.</title>
        <authorList>
            <person name="Merino N."/>
            <person name="Kawai M."/>
            <person name="Boyd E.S."/>
            <person name="Colman D.R."/>
            <person name="McGlynn S.E."/>
            <person name="Nealson K.H."/>
            <person name="Kurokawa K."/>
            <person name="Hongoh Y."/>
        </authorList>
    </citation>
    <scope>NUCLEOTIDE SEQUENCE [LARGE SCALE GENOMIC DNA]</scope>
    <source>
        <strain evidence="1 2">S33</strain>
    </source>
</reference>
<dbReference type="InterPro" id="IPR036390">
    <property type="entry name" value="WH_DNA-bd_sf"/>
</dbReference>
<proteinExistence type="predicted"/>
<gene>
    <name evidence="1" type="ORF">HKBW3S33_00379</name>
</gene>
<organism evidence="1 2">
    <name type="scientific">Candidatus Hakubella thermalkaliphila</name>
    <dbReference type="NCBI Taxonomy" id="2754717"/>
    <lineage>
        <taxon>Bacteria</taxon>
        <taxon>Bacillati</taxon>
        <taxon>Actinomycetota</taxon>
        <taxon>Actinomycetota incertae sedis</taxon>
        <taxon>Candidatus Hakubellales</taxon>
        <taxon>Candidatus Hakubellaceae</taxon>
        <taxon>Candidatus Hakubella</taxon>
    </lineage>
</organism>
<dbReference type="InterPro" id="IPR036388">
    <property type="entry name" value="WH-like_DNA-bd_sf"/>
</dbReference>
<dbReference type="SUPFAM" id="SSF46785">
    <property type="entry name" value="Winged helix' DNA-binding domain"/>
    <property type="match status" value="1"/>
</dbReference>
<dbReference type="Gene3D" id="1.10.10.10">
    <property type="entry name" value="Winged helix-like DNA-binding domain superfamily/Winged helix DNA-binding domain"/>
    <property type="match status" value="1"/>
</dbReference>
<evidence type="ECO:0000313" key="1">
    <source>
        <dbReference type="EMBL" id="GFP26966.1"/>
    </source>
</evidence>